<reference evidence="1" key="1">
    <citation type="submission" date="2016-08" db="EMBL/GenBank/DDBJ databases">
        <title>Complete genome of Cloacibacillus porcorum.</title>
        <authorList>
            <person name="Looft T."/>
            <person name="Bayles D.O."/>
            <person name="Alt D.P."/>
        </authorList>
    </citation>
    <scope>NUCLEOTIDE SEQUENCE [LARGE SCALE GENOMIC DNA]</scope>
    <source>
        <strain evidence="1">CL-84</strain>
    </source>
</reference>
<dbReference type="AlphaFoldDB" id="A0A1B2I1J6"/>
<dbReference type="KEGG" id="cpor:BED41_01305"/>
<accession>A0A1B2I1J6</accession>
<name>A0A1B2I1J6_9BACT</name>
<gene>
    <name evidence="1" type="ORF">BED41_01305</name>
</gene>
<evidence type="ECO:0000313" key="2">
    <source>
        <dbReference type="Proteomes" id="UP000093044"/>
    </source>
</evidence>
<protein>
    <submittedName>
        <fullName evidence="1">Uncharacterized protein</fullName>
    </submittedName>
</protein>
<proteinExistence type="predicted"/>
<dbReference type="EMBL" id="CP016757">
    <property type="protein sequence ID" value="ANZ43848.1"/>
    <property type="molecule type" value="Genomic_DNA"/>
</dbReference>
<keyword evidence="2" id="KW-1185">Reference proteome</keyword>
<dbReference type="STRING" id="1197717.BED41_01305"/>
<dbReference type="Proteomes" id="UP000093044">
    <property type="component" value="Chromosome"/>
</dbReference>
<organism evidence="1 2">
    <name type="scientific">Cloacibacillus porcorum</name>
    <dbReference type="NCBI Taxonomy" id="1197717"/>
    <lineage>
        <taxon>Bacteria</taxon>
        <taxon>Thermotogati</taxon>
        <taxon>Synergistota</taxon>
        <taxon>Synergistia</taxon>
        <taxon>Synergistales</taxon>
        <taxon>Synergistaceae</taxon>
        <taxon>Cloacibacillus</taxon>
    </lineage>
</organism>
<sequence>MRIEKIFENICKTLDLEPALSDMLYHVETRDWYLKKFRRARYGQQNLPRLTKRPYKPQKRFSGAAGCFAGGARAAGRGLSVTRCIQRIDFE</sequence>
<evidence type="ECO:0000313" key="1">
    <source>
        <dbReference type="EMBL" id="ANZ43848.1"/>
    </source>
</evidence>